<dbReference type="GO" id="GO:0005829">
    <property type="term" value="C:cytosol"/>
    <property type="evidence" value="ECO:0007669"/>
    <property type="project" value="TreeGrafter"/>
</dbReference>
<dbReference type="GO" id="GO:0016301">
    <property type="term" value="F:kinase activity"/>
    <property type="evidence" value="ECO:0007669"/>
    <property type="project" value="UniProtKB-KW"/>
</dbReference>
<dbReference type="InterPro" id="IPR011611">
    <property type="entry name" value="PfkB_dom"/>
</dbReference>
<dbReference type="AlphaFoldDB" id="A0A1G2MS84"/>
<accession>A0A1G2MS84</accession>
<keyword evidence="1" id="KW-0808">Transferase</keyword>
<gene>
    <name evidence="4" type="ORF">A3D56_01750</name>
</gene>
<dbReference type="PANTHER" id="PTHR10584:SF166">
    <property type="entry name" value="RIBOKINASE"/>
    <property type="match status" value="1"/>
</dbReference>
<proteinExistence type="predicted"/>
<dbReference type="Gene3D" id="3.40.1190.20">
    <property type="match status" value="1"/>
</dbReference>
<reference evidence="4 5" key="1">
    <citation type="journal article" date="2016" name="Nat. Commun.">
        <title>Thousands of microbial genomes shed light on interconnected biogeochemical processes in an aquifer system.</title>
        <authorList>
            <person name="Anantharaman K."/>
            <person name="Brown C.T."/>
            <person name="Hug L.A."/>
            <person name="Sharon I."/>
            <person name="Castelle C.J."/>
            <person name="Probst A.J."/>
            <person name="Thomas B.C."/>
            <person name="Singh A."/>
            <person name="Wilkins M.J."/>
            <person name="Karaoz U."/>
            <person name="Brodie E.L."/>
            <person name="Williams K.H."/>
            <person name="Hubbard S.S."/>
            <person name="Banfield J.F."/>
        </authorList>
    </citation>
    <scope>NUCLEOTIDE SEQUENCE [LARGE SCALE GENOMIC DNA]</scope>
</reference>
<evidence type="ECO:0000256" key="1">
    <source>
        <dbReference type="ARBA" id="ARBA00022679"/>
    </source>
</evidence>
<organism evidence="4 5">
    <name type="scientific">Candidatus Taylorbacteria bacterium RIFCSPHIGHO2_02_FULL_45_35</name>
    <dbReference type="NCBI Taxonomy" id="1802311"/>
    <lineage>
        <taxon>Bacteria</taxon>
        <taxon>Candidatus Tayloriibacteriota</taxon>
    </lineage>
</organism>
<comment type="caution">
    <text evidence="4">The sequence shown here is derived from an EMBL/GenBank/DDBJ whole genome shotgun (WGS) entry which is preliminary data.</text>
</comment>
<dbReference type="InterPro" id="IPR029056">
    <property type="entry name" value="Ribokinase-like"/>
</dbReference>
<dbReference type="SUPFAM" id="SSF53613">
    <property type="entry name" value="Ribokinase-like"/>
    <property type="match status" value="1"/>
</dbReference>
<feature type="domain" description="Carbohydrate kinase PfkB" evidence="3">
    <location>
        <begin position="19"/>
        <end position="268"/>
    </location>
</feature>
<evidence type="ECO:0000259" key="3">
    <source>
        <dbReference type="Pfam" id="PF00294"/>
    </source>
</evidence>
<evidence type="ECO:0000256" key="2">
    <source>
        <dbReference type="ARBA" id="ARBA00022777"/>
    </source>
</evidence>
<dbReference type="Pfam" id="PF00294">
    <property type="entry name" value="PfkB"/>
    <property type="match status" value="1"/>
</dbReference>
<dbReference type="PANTHER" id="PTHR10584">
    <property type="entry name" value="SUGAR KINASE"/>
    <property type="match status" value="1"/>
</dbReference>
<keyword evidence="2" id="KW-0418">Kinase</keyword>
<sequence>MDFAAKVPYESVEVVRGVGNSPNAATAAARLGLHSLLVSNIGDDQNGSECLSTLQKEKVETKYVTIEKGKETNYHYVLWYEDERTILVKHQAFNYHLPKLPKTKWLYLSSLGKASLPYHREIIDWLDKNPETKLLYQPGTFQIELGFEKLPELFKRAEVFVCNMEEAKKILQKDAPIQNLLENIRALGPKIVLITDGPKGACMRYDADNYFMPIYPDPKPPYERTGCGDSFASTFASALIFGKTPLDALLWAPINPMSVVQYVGAQKGLLTKEQLEKLLTEKPPHYKTQKI</sequence>
<name>A0A1G2MS84_9BACT</name>
<evidence type="ECO:0000313" key="5">
    <source>
        <dbReference type="Proteomes" id="UP000177943"/>
    </source>
</evidence>
<evidence type="ECO:0000313" key="4">
    <source>
        <dbReference type="EMBL" id="OHA25871.1"/>
    </source>
</evidence>
<dbReference type="EMBL" id="MHRP01000042">
    <property type="protein sequence ID" value="OHA25871.1"/>
    <property type="molecule type" value="Genomic_DNA"/>
</dbReference>
<protein>
    <recommendedName>
        <fullName evidence="3">Carbohydrate kinase PfkB domain-containing protein</fullName>
    </recommendedName>
</protein>
<dbReference type="Proteomes" id="UP000177943">
    <property type="component" value="Unassembled WGS sequence"/>
</dbReference>